<dbReference type="InterPro" id="IPR013325">
    <property type="entry name" value="RNA_pol_sigma_r2"/>
</dbReference>
<dbReference type="Pfam" id="PF04542">
    <property type="entry name" value="Sigma70_r2"/>
    <property type="match status" value="1"/>
</dbReference>
<dbReference type="Gene3D" id="1.10.1740.10">
    <property type="match status" value="1"/>
</dbReference>
<reference evidence="8" key="1">
    <citation type="submission" date="2020-08" db="EMBL/GenBank/DDBJ databases">
        <authorList>
            <person name="Liu C."/>
            <person name="Sun Q."/>
        </authorList>
    </citation>
    <scope>NUCLEOTIDE SEQUENCE</scope>
    <source>
        <strain evidence="8">NSJ-65</strain>
    </source>
</reference>
<dbReference type="NCBIfam" id="TIGR02937">
    <property type="entry name" value="sigma70-ECF"/>
    <property type="match status" value="1"/>
</dbReference>
<gene>
    <name evidence="8" type="ORF">H8K20_00910</name>
</gene>
<evidence type="ECO:0000256" key="3">
    <source>
        <dbReference type="ARBA" id="ARBA00023082"/>
    </source>
</evidence>
<accession>A0A8J6M0S2</accession>
<dbReference type="RefSeq" id="WP_186487204.1">
    <property type="nucleotide sequence ID" value="NZ_JACOGI010000001.1"/>
</dbReference>
<keyword evidence="2" id="KW-0805">Transcription regulation</keyword>
<keyword evidence="3" id="KW-0731">Sigma factor</keyword>
<evidence type="ECO:0000259" key="6">
    <source>
        <dbReference type="Pfam" id="PF04542"/>
    </source>
</evidence>
<evidence type="ECO:0000256" key="1">
    <source>
        <dbReference type="ARBA" id="ARBA00010641"/>
    </source>
</evidence>
<dbReference type="AlphaFoldDB" id="A0A8J6M0S2"/>
<evidence type="ECO:0000256" key="5">
    <source>
        <dbReference type="ARBA" id="ARBA00023163"/>
    </source>
</evidence>
<dbReference type="EMBL" id="JACOGI010000001">
    <property type="protein sequence ID" value="MBC3514951.1"/>
    <property type="molecule type" value="Genomic_DNA"/>
</dbReference>
<evidence type="ECO:0000256" key="4">
    <source>
        <dbReference type="ARBA" id="ARBA00023125"/>
    </source>
</evidence>
<evidence type="ECO:0000256" key="2">
    <source>
        <dbReference type="ARBA" id="ARBA00023015"/>
    </source>
</evidence>
<comment type="caution">
    <text evidence="8">The sequence shown here is derived from an EMBL/GenBank/DDBJ whole genome shotgun (WGS) entry which is preliminary data.</text>
</comment>
<protein>
    <submittedName>
        <fullName evidence="8">Sigma-70 family RNA polymerase sigma factor</fullName>
    </submittedName>
</protein>
<feature type="domain" description="RNA polymerase sigma-70 region 2" evidence="6">
    <location>
        <begin position="21"/>
        <end position="89"/>
    </location>
</feature>
<dbReference type="InterPro" id="IPR013249">
    <property type="entry name" value="RNA_pol_sigma70_r4_t2"/>
</dbReference>
<comment type="similarity">
    <text evidence="1">Belongs to the sigma-70 factor family. ECF subfamily.</text>
</comment>
<sequence>MEERRLLQELRAQRRGALEQMVRCYSGYVYTIVRAVLGEAVTRQDTEEVVADVFTAVWKKAAALSPEGSLRGYLAATARNMAKNRLRVRGGELPLHEDVAQDAHAGPEQEAERQEQAQLVRQLLAQLPERDREIFVRHYYLEQTLAAIAQVLCMPLSTVKSRLARDRKQLLRQLQERGISDEYLA</sequence>
<organism evidence="8 9">
    <name type="scientific">Neobittarella massiliensis</name>
    <name type="common">ex Bilen et al. 2018</name>
    <dbReference type="NCBI Taxonomy" id="2041842"/>
    <lineage>
        <taxon>Bacteria</taxon>
        <taxon>Bacillati</taxon>
        <taxon>Bacillota</taxon>
        <taxon>Clostridia</taxon>
        <taxon>Eubacteriales</taxon>
        <taxon>Oscillospiraceae</taxon>
        <taxon>Neobittarella (ex Bilen et al. 2018)</taxon>
    </lineage>
</organism>
<evidence type="ECO:0000313" key="8">
    <source>
        <dbReference type="EMBL" id="MBC3514951.1"/>
    </source>
</evidence>
<dbReference type="SUPFAM" id="SSF88946">
    <property type="entry name" value="Sigma2 domain of RNA polymerase sigma factors"/>
    <property type="match status" value="1"/>
</dbReference>
<dbReference type="GO" id="GO:0016987">
    <property type="term" value="F:sigma factor activity"/>
    <property type="evidence" value="ECO:0007669"/>
    <property type="project" value="UniProtKB-KW"/>
</dbReference>
<dbReference type="InterPro" id="IPR039425">
    <property type="entry name" value="RNA_pol_sigma-70-like"/>
</dbReference>
<dbReference type="Proteomes" id="UP000597668">
    <property type="component" value="Unassembled WGS sequence"/>
</dbReference>
<dbReference type="InterPro" id="IPR013324">
    <property type="entry name" value="RNA_pol_sigma_r3/r4-like"/>
</dbReference>
<dbReference type="CDD" id="cd06171">
    <property type="entry name" value="Sigma70_r4"/>
    <property type="match status" value="1"/>
</dbReference>
<dbReference type="Pfam" id="PF08281">
    <property type="entry name" value="Sigma70_r4_2"/>
    <property type="match status" value="1"/>
</dbReference>
<dbReference type="InterPro" id="IPR036388">
    <property type="entry name" value="WH-like_DNA-bd_sf"/>
</dbReference>
<dbReference type="InterPro" id="IPR014284">
    <property type="entry name" value="RNA_pol_sigma-70_dom"/>
</dbReference>
<keyword evidence="9" id="KW-1185">Reference proteome</keyword>
<dbReference type="GO" id="GO:0003677">
    <property type="term" value="F:DNA binding"/>
    <property type="evidence" value="ECO:0007669"/>
    <property type="project" value="UniProtKB-KW"/>
</dbReference>
<dbReference type="GO" id="GO:0006352">
    <property type="term" value="P:DNA-templated transcription initiation"/>
    <property type="evidence" value="ECO:0007669"/>
    <property type="project" value="InterPro"/>
</dbReference>
<evidence type="ECO:0000313" key="9">
    <source>
        <dbReference type="Proteomes" id="UP000597668"/>
    </source>
</evidence>
<keyword evidence="4" id="KW-0238">DNA-binding</keyword>
<dbReference type="Gene3D" id="1.10.10.10">
    <property type="entry name" value="Winged helix-like DNA-binding domain superfamily/Winged helix DNA-binding domain"/>
    <property type="match status" value="1"/>
</dbReference>
<keyword evidence="5" id="KW-0804">Transcription</keyword>
<dbReference type="PANTHER" id="PTHR43133">
    <property type="entry name" value="RNA POLYMERASE ECF-TYPE SIGMA FACTO"/>
    <property type="match status" value="1"/>
</dbReference>
<name>A0A8J6M0S2_9FIRM</name>
<dbReference type="PANTHER" id="PTHR43133:SF8">
    <property type="entry name" value="RNA POLYMERASE SIGMA FACTOR HI_1459-RELATED"/>
    <property type="match status" value="1"/>
</dbReference>
<dbReference type="SUPFAM" id="SSF88659">
    <property type="entry name" value="Sigma3 and sigma4 domains of RNA polymerase sigma factors"/>
    <property type="match status" value="1"/>
</dbReference>
<proteinExistence type="inferred from homology"/>
<feature type="domain" description="RNA polymerase sigma factor 70 region 4 type 2" evidence="7">
    <location>
        <begin position="118"/>
        <end position="170"/>
    </location>
</feature>
<dbReference type="InterPro" id="IPR007627">
    <property type="entry name" value="RNA_pol_sigma70_r2"/>
</dbReference>
<evidence type="ECO:0000259" key="7">
    <source>
        <dbReference type="Pfam" id="PF08281"/>
    </source>
</evidence>